<name>A0ABX6W3B9_STRMQ</name>
<sequence>MSGSADAPASHATLRPGAASADVRSTEDELGLSLPADLVTLLMVCDGTVDASAHDRDPDEYAPGLFLAQHHLLPLEEIARVRGRGGNTDPVPGPPVG</sequence>
<evidence type="ECO:0000313" key="2">
    <source>
        <dbReference type="EMBL" id="QPI55249.1"/>
    </source>
</evidence>
<organism evidence="2 3">
    <name type="scientific">Streptomyces malaysiensis</name>
    <dbReference type="NCBI Taxonomy" id="92644"/>
    <lineage>
        <taxon>Bacteria</taxon>
        <taxon>Bacillati</taxon>
        <taxon>Actinomycetota</taxon>
        <taxon>Actinomycetes</taxon>
        <taxon>Kitasatosporales</taxon>
        <taxon>Streptomycetaceae</taxon>
        <taxon>Streptomyces</taxon>
        <taxon>Streptomyces violaceusniger group</taxon>
    </lineage>
</organism>
<accession>A0ABX6W3B9</accession>
<keyword evidence="3" id="KW-1185">Reference proteome</keyword>
<evidence type="ECO:0000256" key="1">
    <source>
        <dbReference type="SAM" id="MobiDB-lite"/>
    </source>
</evidence>
<gene>
    <name evidence="2" type="ORF">I1A49_10195</name>
</gene>
<feature type="region of interest" description="Disordered" evidence="1">
    <location>
        <begin position="1"/>
        <end position="24"/>
    </location>
</feature>
<reference evidence="2 3" key="1">
    <citation type="submission" date="2020-11" db="EMBL/GenBank/DDBJ databases">
        <title>Complete genome sequence unveiled secondary metabolic potentials in Streptomyces solisilvae HNM0141.</title>
        <authorList>
            <person name="Huang X."/>
        </authorList>
    </citation>
    <scope>NUCLEOTIDE SEQUENCE [LARGE SCALE GENOMIC DNA]</scope>
    <source>
        <strain evidence="2 3">HNM0141</strain>
    </source>
</reference>
<protein>
    <submittedName>
        <fullName evidence="2">Uncharacterized protein</fullName>
    </submittedName>
</protein>
<dbReference type="Proteomes" id="UP000663421">
    <property type="component" value="Chromosome"/>
</dbReference>
<evidence type="ECO:0000313" key="3">
    <source>
        <dbReference type="Proteomes" id="UP000663421"/>
    </source>
</evidence>
<proteinExistence type="predicted"/>
<dbReference type="EMBL" id="CP065050">
    <property type="protein sequence ID" value="QPI55249.1"/>
    <property type="molecule type" value="Genomic_DNA"/>
</dbReference>